<geneLocation type="chloroplast" evidence="1"/>
<keyword evidence="1" id="KW-0934">Plastid</keyword>
<gene>
    <name evidence="1" type="primary">ycf15</name>
</gene>
<evidence type="ECO:0008006" key="2">
    <source>
        <dbReference type="Google" id="ProtNLM"/>
    </source>
</evidence>
<organism evidence="1">
    <name type="scientific">Maackia amurensis</name>
    <name type="common">Amur maackia</name>
    <dbReference type="NCBI Taxonomy" id="37501"/>
    <lineage>
        <taxon>Eukaryota</taxon>
        <taxon>Viridiplantae</taxon>
        <taxon>Streptophyta</taxon>
        <taxon>Embryophyta</taxon>
        <taxon>Tracheophyta</taxon>
        <taxon>Spermatophyta</taxon>
        <taxon>Magnoliopsida</taxon>
        <taxon>eudicotyledons</taxon>
        <taxon>Gunneridae</taxon>
        <taxon>Pentapetalae</taxon>
        <taxon>rosids</taxon>
        <taxon>fabids</taxon>
        <taxon>Fabales</taxon>
        <taxon>Fabaceae</taxon>
        <taxon>Papilionoideae</taxon>
        <taxon>50 kb inversion clade</taxon>
        <taxon>genistoids sensu lato</taxon>
        <taxon>core genistoids</taxon>
        <taxon>Sophoreae</taxon>
        <taxon>Maackia</taxon>
    </lineage>
</organism>
<accession>A0A8F2WDH0</accession>
<keyword evidence="1" id="KW-0150">Chloroplast</keyword>
<dbReference type="EMBL" id="MN841453">
    <property type="protein sequence ID" value="QWW33544.1"/>
    <property type="molecule type" value="Genomic_DNA"/>
</dbReference>
<reference evidence="1" key="1">
    <citation type="submission" date="2019-12" db="EMBL/GenBank/DDBJ databases">
        <title>Complete chloroplast genome of Maackia amurensis.</title>
        <authorList>
            <person name="Zha X."/>
        </authorList>
    </citation>
    <scope>NUCLEOTIDE SEQUENCE</scope>
</reference>
<dbReference type="AlphaFoldDB" id="A0A8F2WDH0"/>
<sequence length="32" mass="3771">MRVQPHCIARTHVVYWKEVDLLASLMLQSSCR</sequence>
<proteinExistence type="predicted"/>
<protein>
    <recommendedName>
        <fullName evidence="2">Ycf15</fullName>
    </recommendedName>
</protein>
<evidence type="ECO:0000313" key="1">
    <source>
        <dbReference type="EMBL" id="QWW33556.1"/>
    </source>
</evidence>
<dbReference type="EMBL" id="MN841453">
    <property type="protein sequence ID" value="QWW33556.1"/>
    <property type="molecule type" value="Genomic_DNA"/>
</dbReference>
<name>A0A8F2WDH0_MAAAM</name>